<feature type="compositionally biased region" description="Low complexity" evidence="1">
    <location>
        <begin position="314"/>
        <end position="328"/>
    </location>
</feature>
<evidence type="ECO:0000256" key="2">
    <source>
        <dbReference type="SAM" id="Phobius"/>
    </source>
</evidence>
<feature type="region of interest" description="Disordered" evidence="1">
    <location>
        <begin position="429"/>
        <end position="475"/>
    </location>
</feature>
<feature type="region of interest" description="Disordered" evidence="1">
    <location>
        <begin position="314"/>
        <end position="349"/>
    </location>
</feature>
<proteinExistence type="predicted"/>
<reference evidence="3 4" key="1">
    <citation type="submission" date="2024-01" db="EMBL/GenBank/DDBJ databases">
        <title>A draft genome for the cacao thread blight pathogen Marasmiellus scandens.</title>
        <authorList>
            <person name="Baruah I.K."/>
            <person name="Leung J."/>
            <person name="Bukari Y."/>
            <person name="Amoako-Attah I."/>
            <person name="Meinhardt L.W."/>
            <person name="Bailey B.A."/>
            <person name="Cohen S.P."/>
        </authorList>
    </citation>
    <scope>NUCLEOTIDE SEQUENCE [LARGE SCALE GENOMIC DNA]</scope>
    <source>
        <strain evidence="3 4">GH-19</strain>
    </source>
</reference>
<gene>
    <name evidence="3" type="ORF">VKT23_001235</name>
</gene>
<dbReference type="EMBL" id="JBANRG010000001">
    <property type="protein sequence ID" value="KAK7473134.1"/>
    <property type="molecule type" value="Genomic_DNA"/>
</dbReference>
<organism evidence="3 4">
    <name type="scientific">Marasmiellus scandens</name>
    <dbReference type="NCBI Taxonomy" id="2682957"/>
    <lineage>
        <taxon>Eukaryota</taxon>
        <taxon>Fungi</taxon>
        <taxon>Dikarya</taxon>
        <taxon>Basidiomycota</taxon>
        <taxon>Agaricomycotina</taxon>
        <taxon>Agaricomycetes</taxon>
        <taxon>Agaricomycetidae</taxon>
        <taxon>Agaricales</taxon>
        <taxon>Marasmiineae</taxon>
        <taxon>Omphalotaceae</taxon>
        <taxon>Marasmiellus</taxon>
    </lineage>
</organism>
<comment type="caution">
    <text evidence="3">The sequence shown here is derived from an EMBL/GenBank/DDBJ whole genome shotgun (WGS) entry which is preliminary data.</text>
</comment>
<dbReference type="Gene3D" id="2.60.120.260">
    <property type="entry name" value="Galactose-binding domain-like"/>
    <property type="match status" value="1"/>
</dbReference>
<evidence type="ECO:0000256" key="1">
    <source>
        <dbReference type="SAM" id="MobiDB-lite"/>
    </source>
</evidence>
<feature type="transmembrane region" description="Helical" evidence="2">
    <location>
        <begin position="353"/>
        <end position="377"/>
    </location>
</feature>
<dbReference type="Proteomes" id="UP001498398">
    <property type="component" value="Unassembled WGS sequence"/>
</dbReference>
<keyword evidence="2" id="KW-0812">Transmembrane</keyword>
<sequence>MSSSDPVWLLLDDPRITFTPEDKWVTIGGSHWLGSSSTYDGPNSLPFASLLAEFQGVSISFVGNTPSTSNSPTTFLASIDSSEPFNLSMPVAEVTQFYLQWYSTPILPDGPHSVNLSTIVTDVDYAIITAGESTPFTSDSLIVVDNDNSEIWYTGEWERDDTILSTMPDLPDGPALGNTTHRSGVSGSSFEFKFSGAVGFSPCLMYGAYRRRLGTSVEVLGVFQWEKSGSVNVDFILDGGVTEQEIVAESNPGFSEQRNYPFFKADRLTAGNHTLVANITQATGSQVFAFDYILYTPDFSSLSKKPVFSRDTDSIIPTSTSGSGESTTNVSATISGDPTTDSAKSDSGSTTNVGAIVGGVIVGVVAVAILLITLFLLRQRRRNKAVELNKEPGLVIEPFIPAPVAPPVSLKDYKSRSYPTPGVAWPDLLPFEQPSSTSEDVSASHLPPTSETGSGSQDPSQRQYTQSQIDELRRRIDYLAQENARAGVAHPPSYS</sequence>
<feature type="compositionally biased region" description="Polar residues" evidence="1">
    <location>
        <begin position="329"/>
        <end position="349"/>
    </location>
</feature>
<accession>A0ABR1K946</accession>
<keyword evidence="2" id="KW-1133">Transmembrane helix</keyword>
<keyword evidence="2" id="KW-0472">Membrane</keyword>
<keyword evidence="4" id="KW-1185">Reference proteome</keyword>
<protein>
    <submittedName>
        <fullName evidence="3">Uncharacterized protein</fullName>
    </submittedName>
</protein>
<evidence type="ECO:0000313" key="3">
    <source>
        <dbReference type="EMBL" id="KAK7473134.1"/>
    </source>
</evidence>
<evidence type="ECO:0000313" key="4">
    <source>
        <dbReference type="Proteomes" id="UP001498398"/>
    </source>
</evidence>
<feature type="compositionally biased region" description="Polar residues" evidence="1">
    <location>
        <begin position="433"/>
        <end position="469"/>
    </location>
</feature>
<name>A0ABR1K946_9AGAR</name>